<sequence>MAINQCVRLLELFKVMEEKLNLLSDLSNDMGRLFSSGDRYDVIIKAGEGPNMKEFYTHALILGERFSDKNIDSGRIMKITTNSKEQNYAVSYDKNSGPAFGRGWDLKITNNKLIRHSTCKTYPNISLALYHKDNILEDYEVFQVENKY</sequence>
<dbReference type="AlphaFoldDB" id="A0A9W4WX00"/>
<reference evidence="1" key="1">
    <citation type="submission" date="2022-08" db="EMBL/GenBank/DDBJ databases">
        <authorList>
            <person name="Kallberg Y."/>
            <person name="Tangrot J."/>
            <person name="Rosling A."/>
        </authorList>
    </citation>
    <scope>NUCLEOTIDE SEQUENCE</scope>
    <source>
        <strain evidence="1">Wild A</strain>
    </source>
</reference>
<name>A0A9W4WX00_9GLOM</name>
<dbReference type="OrthoDB" id="2409210at2759"/>
<evidence type="ECO:0000313" key="2">
    <source>
        <dbReference type="Proteomes" id="UP001153678"/>
    </source>
</evidence>
<organism evidence="1 2">
    <name type="scientific">Funneliformis geosporum</name>
    <dbReference type="NCBI Taxonomy" id="1117311"/>
    <lineage>
        <taxon>Eukaryota</taxon>
        <taxon>Fungi</taxon>
        <taxon>Fungi incertae sedis</taxon>
        <taxon>Mucoromycota</taxon>
        <taxon>Glomeromycotina</taxon>
        <taxon>Glomeromycetes</taxon>
        <taxon>Glomerales</taxon>
        <taxon>Glomeraceae</taxon>
        <taxon>Funneliformis</taxon>
    </lineage>
</organism>
<protein>
    <submittedName>
        <fullName evidence="1">17660_t:CDS:1</fullName>
    </submittedName>
</protein>
<accession>A0A9W4WX00</accession>
<dbReference type="Proteomes" id="UP001153678">
    <property type="component" value="Unassembled WGS sequence"/>
</dbReference>
<keyword evidence="2" id="KW-1185">Reference proteome</keyword>
<gene>
    <name evidence="1" type="ORF">FWILDA_LOCUS12020</name>
</gene>
<evidence type="ECO:0000313" key="1">
    <source>
        <dbReference type="EMBL" id="CAI2185324.1"/>
    </source>
</evidence>
<comment type="caution">
    <text evidence="1">The sequence shown here is derived from an EMBL/GenBank/DDBJ whole genome shotgun (WGS) entry which is preliminary data.</text>
</comment>
<dbReference type="EMBL" id="CAMKVN010003670">
    <property type="protein sequence ID" value="CAI2185324.1"/>
    <property type="molecule type" value="Genomic_DNA"/>
</dbReference>
<proteinExistence type="predicted"/>